<evidence type="ECO:0000256" key="1">
    <source>
        <dbReference type="SAM" id="Phobius"/>
    </source>
</evidence>
<comment type="caution">
    <text evidence="2">The sequence shown here is derived from an EMBL/GenBank/DDBJ whole genome shotgun (WGS) entry which is preliminary data.</text>
</comment>
<evidence type="ECO:0000313" key="2">
    <source>
        <dbReference type="EMBL" id="KAL2516464.1"/>
    </source>
</evidence>
<evidence type="ECO:0000313" key="3">
    <source>
        <dbReference type="Proteomes" id="UP001604277"/>
    </source>
</evidence>
<gene>
    <name evidence="2" type="ORF">Fot_30435</name>
</gene>
<proteinExistence type="predicted"/>
<dbReference type="EMBL" id="JBFOLJ010000008">
    <property type="protein sequence ID" value="KAL2516464.1"/>
    <property type="molecule type" value="Genomic_DNA"/>
</dbReference>
<organism evidence="2 3">
    <name type="scientific">Forsythia ovata</name>
    <dbReference type="NCBI Taxonomy" id="205694"/>
    <lineage>
        <taxon>Eukaryota</taxon>
        <taxon>Viridiplantae</taxon>
        <taxon>Streptophyta</taxon>
        <taxon>Embryophyta</taxon>
        <taxon>Tracheophyta</taxon>
        <taxon>Spermatophyta</taxon>
        <taxon>Magnoliopsida</taxon>
        <taxon>eudicotyledons</taxon>
        <taxon>Gunneridae</taxon>
        <taxon>Pentapetalae</taxon>
        <taxon>asterids</taxon>
        <taxon>lamiids</taxon>
        <taxon>Lamiales</taxon>
        <taxon>Oleaceae</taxon>
        <taxon>Forsythieae</taxon>
        <taxon>Forsythia</taxon>
    </lineage>
</organism>
<protein>
    <recommendedName>
        <fullName evidence="4">ATP synthase F0 subunit 8</fullName>
    </recommendedName>
</protein>
<name>A0ABD1TUR3_9LAMI</name>
<feature type="transmembrane region" description="Helical" evidence="1">
    <location>
        <begin position="12"/>
        <end position="30"/>
    </location>
</feature>
<sequence length="103" mass="11840">MKLRLQSLFLSPEWLLTIFSCFFLNFILLLPEKGKVCLSRVVGVVTDTLERSKNNQIITSANKFDQILVISSRFLHLEPLGTLLNCLIFSSPFLLRMGPLRER</sequence>
<keyword evidence="1" id="KW-0472">Membrane</keyword>
<accession>A0ABD1TUR3</accession>
<reference evidence="3" key="1">
    <citation type="submission" date="2024-07" db="EMBL/GenBank/DDBJ databases">
        <title>Two chromosome-level genome assemblies of Korean endemic species Abeliophyllum distichum and Forsythia ovata (Oleaceae).</title>
        <authorList>
            <person name="Jang H."/>
        </authorList>
    </citation>
    <scope>NUCLEOTIDE SEQUENCE [LARGE SCALE GENOMIC DNA]</scope>
</reference>
<dbReference type="Proteomes" id="UP001604277">
    <property type="component" value="Unassembled WGS sequence"/>
</dbReference>
<keyword evidence="3" id="KW-1185">Reference proteome</keyword>
<dbReference type="AlphaFoldDB" id="A0ABD1TUR3"/>
<evidence type="ECO:0008006" key="4">
    <source>
        <dbReference type="Google" id="ProtNLM"/>
    </source>
</evidence>
<keyword evidence="1" id="KW-0812">Transmembrane</keyword>
<keyword evidence="1" id="KW-1133">Transmembrane helix</keyword>